<evidence type="ECO:0000313" key="9">
    <source>
        <dbReference type="Proteomes" id="UP000749293"/>
    </source>
</evidence>
<proteinExistence type="predicted"/>
<dbReference type="SUPFAM" id="SSF103473">
    <property type="entry name" value="MFS general substrate transporter"/>
    <property type="match status" value="1"/>
</dbReference>
<evidence type="ECO:0000256" key="3">
    <source>
        <dbReference type="ARBA" id="ARBA00022989"/>
    </source>
</evidence>
<dbReference type="AlphaFoldDB" id="A0A9P4YQA2"/>
<evidence type="ECO:0000256" key="4">
    <source>
        <dbReference type="ARBA" id="ARBA00023136"/>
    </source>
</evidence>
<sequence>MALTQIEVLVAQNTSESKDESSSTQTPISLETGDDQDSKSWDPTKLSWPRKLHIICAGFTCTFNGNLGSSMPSGALDAISDHFNVTNELHLTLLNSLYMVGYVLGPLVFGPLSEYVGRRPVLVGTFLGYLTFMLACSGAPTYTALVIFRLLCGINAAAPTTVISGLYSDILDDPSHRGSAIALYMTVTSIGPLVGPIISSFSSQKSWRWPFWAAGLIAVPGLPLVLSLPETFAPVLHNRWAKRQQWKRRDETVIQLHPFNVRKIFLRPFTLMFTQPIVLFTSLYLTLVYSLFYLMFQAYPIIFQRMTYPPLLTKHVVVQQLSDVFAEFYGLAPGPAGLMYLPMAGGVILSLFLFQLYDRWHLKALAAGKEWAQREIYRRLPLACFASPCMVISLFWLGWTPSHNIPPIVPALHGIFFGAGFQMVFMGMVNYLTDAFRDQSASANAAASTTRSIGAVVFPLAAHHMYSNLGIHWAPSLLGFVALAMGAIPFLFIKYGDRLVR</sequence>
<evidence type="ECO:0000313" key="8">
    <source>
        <dbReference type="EMBL" id="KAF4119814.1"/>
    </source>
</evidence>
<evidence type="ECO:0000259" key="7">
    <source>
        <dbReference type="PROSITE" id="PS50850"/>
    </source>
</evidence>
<feature type="transmembrane region" description="Helical" evidence="6">
    <location>
        <begin position="180"/>
        <end position="199"/>
    </location>
</feature>
<keyword evidence="3 6" id="KW-1133">Transmembrane helix</keyword>
<dbReference type="InterPro" id="IPR036259">
    <property type="entry name" value="MFS_trans_sf"/>
</dbReference>
<keyword evidence="2 6" id="KW-0812">Transmembrane</keyword>
<feature type="transmembrane region" description="Helical" evidence="6">
    <location>
        <begin position="277"/>
        <end position="302"/>
    </location>
</feature>
<feature type="transmembrane region" description="Helical" evidence="6">
    <location>
        <begin position="379"/>
        <end position="399"/>
    </location>
</feature>
<dbReference type="GO" id="GO:0005886">
    <property type="term" value="C:plasma membrane"/>
    <property type="evidence" value="ECO:0007669"/>
    <property type="project" value="TreeGrafter"/>
</dbReference>
<evidence type="ECO:0000256" key="6">
    <source>
        <dbReference type="SAM" id="Phobius"/>
    </source>
</evidence>
<dbReference type="RefSeq" id="XP_035318466.1">
    <property type="nucleotide sequence ID" value="XM_035466455.1"/>
</dbReference>
<dbReference type="PANTHER" id="PTHR23502:SF74">
    <property type="entry name" value="MAJOR FACILITATOR SUPERFAMILY (MFS) PROFILE DOMAIN-CONTAINING PROTEIN"/>
    <property type="match status" value="1"/>
</dbReference>
<feature type="transmembrane region" description="Helical" evidence="6">
    <location>
        <begin position="121"/>
        <end position="140"/>
    </location>
</feature>
<dbReference type="Proteomes" id="UP000749293">
    <property type="component" value="Unassembled WGS sequence"/>
</dbReference>
<feature type="transmembrane region" description="Helical" evidence="6">
    <location>
        <begin position="338"/>
        <end position="358"/>
    </location>
</feature>
<feature type="transmembrane region" description="Helical" evidence="6">
    <location>
        <begin position="89"/>
        <end position="109"/>
    </location>
</feature>
<protein>
    <submittedName>
        <fullName evidence="8">Sugar (And other) transporter</fullName>
    </submittedName>
</protein>
<dbReference type="Gene3D" id="1.20.1250.20">
    <property type="entry name" value="MFS general substrate transporter like domains"/>
    <property type="match status" value="1"/>
</dbReference>
<name>A0A9P4YQA2_9HYPO</name>
<accession>A0A9P4YQA2</accession>
<organism evidence="8 9">
    <name type="scientific">Geosmithia morbida</name>
    <dbReference type="NCBI Taxonomy" id="1094350"/>
    <lineage>
        <taxon>Eukaryota</taxon>
        <taxon>Fungi</taxon>
        <taxon>Dikarya</taxon>
        <taxon>Ascomycota</taxon>
        <taxon>Pezizomycotina</taxon>
        <taxon>Sordariomycetes</taxon>
        <taxon>Hypocreomycetidae</taxon>
        <taxon>Hypocreales</taxon>
        <taxon>Bionectriaceae</taxon>
        <taxon>Geosmithia</taxon>
    </lineage>
</organism>
<evidence type="ECO:0000256" key="1">
    <source>
        <dbReference type="ARBA" id="ARBA00004141"/>
    </source>
</evidence>
<dbReference type="GO" id="GO:0022857">
    <property type="term" value="F:transmembrane transporter activity"/>
    <property type="evidence" value="ECO:0007669"/>
    <property type="project" value="InterPro"/>
</dbReference>
<feature type="transmembrane region" description="Helical" evidence="6">
    <location>
        <begin position="146"/>
        <end position="168"/>
    </location>
</feature>
<feature type="region of interest" description="Disordered" evidence="5">
    <location>
        <begin position="12"/>
        <end position="43"/>
    </location>
</feature>
<dbReference type="GeneID" id="55970708"/>
<dbReference type="OrthoDB" id="5141738at2759"/>
<feature type="transmembrane region" description="Helical" evidence="6">
    <location>
        <begin position="211"/>
        <end position="236"/>
    </location>
</feature>
<keyword evidence="9" id="KW-1185">Reference proteome</keyword>
<evidence type="ECO:0000256" key="5">
    <source>
        <dbReference type="SAM" id="MobiDB-lite"/>
    </source>
</evidence>
<gene>
    <name evidence="8" type="ORF">GMORB2_4480</name>
</gene>
<dbReference type="PROSITE" id="PS50850">
    <property type="entry name" value="MFS"/>
    <property type="match status" value="1"/>
</dbReference>
<feature type="transmembrane region" description="Helical" evidence="6">
    <location>
        <begin position="445"/>
        <end position="466"/>
    </location>
</feature>
<dbReference type="EMBL" id="JAANYQ010000021">
    <property type="protein sequence ID" value="KAF4119814.1"/>
    <property type="molecule type" value="Genomic_DNA"/>
</dbReference>
<feature type="transmembrane region" description="Helical" evidence="6">
    <location>
        <begin position="472"/>
        <end position="493"/>
    </location>
</feature>
<dbReference type="InterPro" id="IPR020846">
    <property type="entry name" value="MFS_dom"/>
</dbReference>
<feature type="transmembrane region" description="Helical" evidence="6">
    <location>
        <begin position="411"/>
        <end position="433"/>
    </location>
</feature>
<dbReference type="PANTHER" id="PTHR23502">
    <property type="entry name" value="MAJOR FACILITATOR SUPERFAMILY"/>
    <property type="match status" value="1"/>
</dbReference>
<dbReference type="InterPro" id="IPR011701">
    <property type="entry name" value="MFS"/>
</dbReference>
<comment type="caution">
    <text evidence="8">The sequence shown here is derived from an EMBL/GenBank/DDBJ whole genome shotgun (WGS) entry which is preliminary data.</text>
</comment>
<evidence type="ECO:0000256" key="2">
    <source>
        <dbReference type="ARBA" id="ARBA00022692"/>
    </source>
</evidence>
<dbReference type="Pfam" id="PF07690">
    <property type="entry name" value="MFS_1"/>
    <property type="match status" value="1"/>
</dbReference>
<feature type="domain" description="Major facilitator superfamily (MFS) profile" evidence="7">
    <location>
        <begin position="54"/>
        <end position="499"/>
    </location>
</feature>
<keyword evidence="4 6" id="KW-0472">Membrane</keyword>
<reference evidence="8" key="1">
    <citation type="submission" date="2020-03" db="EMBL/GenBank/DDBJ databases">
        <title>Site-based positive gene gene selection in Geosmithia morbida across the United States reveals a broad range of putative effectors and factors for local host and environmental adapation.</title>
        <authorList>
            <person name="Onufrak A."/>
            <person name="Murdoch R.W."/>
            <person name="Gazis R."/>
            <person name="Huff M."/>
            <person name="Staton M."/>
            <person name="Klingeman W."/>
            <person name="Hadziabdic D."/>
        </authorList>
    </citation>
    <scope>NUCLEOTIDE SEQUENCE</scope>
    <source>
        <strain evidence="8">1262</strain>
    </source>
</reference>
<comment type="subcellular location">
    <subcellularLocation>
        <location evidence="1">Membrane</location>
        <topology evidence="1">Multi-pass membrane protein</topology>
    </subcellularLocation>
</comment>